<evidence type="ECO:0000256" key="4">
    <source>
        <dbReference type="ARBA" id="ARBA00022679"/>
    </source>
</evidence>
<evidence type="ECO:0000256" key="9">
    <source>
        <dbReference type="ARBA" id="ARBA00049563"/>
    </source>
</evidence>
<dbReference type="EMBL" id="SOAU01000001">
    <property type="protein sequence ID" value="TDT17164.1"/>
    <property type="molecule type" value="Genomic_DNA"/>
</dbReference>
<evidence type="ECO:0000256" key="13">
    <source>
        <dbReference type="RuleBase" id="RU003785"/>
    </source>
</evidence>
<dbReference type="InterPro" id="IPR039657">
    <property type="entry name" value="Dimethylallyltransferase"/>
</dbReference>
<feature type="binding site" evidence="10">
    <location>
        <begin position="14"/>
        <end position="19"/>
    </location>
    <ligand>
        <name>substrate</name>
    </ligand>
</feature>
<evidence type="ECO:0000256" key="6">
    <source>
        <dbReference type="ARBA" id="ARBA00022741"/>
    </source>
</evidence>
<dbReference type="GO" id="GO:0052381">
    <property type="term" value="F:tRNA dimethylallyltransferase activity"/>
    <property type="evidence" value="ECO:0007669"/>
    <property type="project" value="UniProtKB-UniRule"/>
</dbReference>
<evidence type="ECO:0000256" key="2">
    <source>
        <dbReference type="ARBA" id="ARBA00003213"/>
    </source>
</evidence>
<evidence type="ECO:0000256" key="10">
    <source>
        <dbReference type="HAMAP-Rule" id="MF_00185"/>
    </source>
</evidence>
<dbReference type="Gene3D" id="1.10.20.140">
    <property type="match status" value="1"/>
</dbReference>
<comment type="cofactor">
    <cofactor evidence="1 10">
        <name>Mg(2+)</name>
        <dbReference type="ChEBI" id="CHEBI:18420"/>
    </cofactor>
</comment>
<evidence type="ECO:0000256" key="3">
    <source>
        <dbReference type="ARBA" id="ARBA00005842"/>
    </source>
</evidence>
<dbReference type="GO" id="GO:0005524">
    <property type="term" value="F:ATP binding"/>
    <property type="evidence" value="ECO:0007669"/>
    <property type="project" value="UniProtKB-UniRule"/>
</dbReference>
<dbReference type="GO" id="GO:0006400">
    <property type="term" value="P:tRNA modification"/>
    <property type="evidence" value="ECO:0007669"/>
    <property type="project" value="TreeGrafter"/>
</dbReference>
<sequence>MSALPRRVAVVGPTASGKSSVAMAVAEQLGDVDLVSIDSMQVYRGMDVGTAKPSVEERHRVPHHLLDLVEPSDEFTVAEFQRAYRAVLGDLADRGRRAILVGGTGLYHRAVIDDLEIPGEWPVVRERLRIELARAGPEVLHARLAAIDPAAAARMEPTNERRIVRALEVCEGSGRPFSSFGPGLDAYPPTDVVQIGLRWDRAVLTERIVRRVQMMVDDGLVDEVATIRSTTGFSKTAAQALGYKEILAYLDGELSLVEAVDQVTLRTRQFAIRQLRWFGRDPRVRWVDVAADPVAEAAQLVVDALERATPAG</sequence>
<dbReference type="FunFam" id="1.10.20.140:FF:000001">
    <property type="entry name" value="tRNA dimethylallyltransferase"/>
    <property type="match status" value="1"/>
</dbReference>
<dbReference type="RefSeq" id="WP_243839168.1">
    <property type="nucleotide sequence ID" value="NZ_SOAU01000001.1"/>
</dbReference>
<comment type="function">
    <text evidence="2 10 12">Catalyzes the transfer of a dimethylallyl group onto the adenine at position 37 in tRNAs that read codons beginning with uridine, leading to the formation of N6-(dimethylallyl)adenosine (i(6)A).</text>
</comment>
<evidence type="ECO:0000256" key="8">
    <source>
        <dbReference type="ARBA" id="ARBA00022842"/>
    </source>
</evidence>
<dbReference type="EC" id="2.5.1.75" evidence="10"/>
<feature type="region of interest" description="Interaction with substrate tRNA" evidence="10">
    <location>
        <begin position="38"/>
        <end position="41"/>
    </location>
</feature>
<keyword evidence="5 10" id="KW-0819">tRNA processing</keyword>
<dbReference type="Pfam" id="PF01715">
    <property type="entry name" value="IPPT"/>
    <property type="match status" value="1"/>
</dbReference>
<dbReference type="PANTHER" id="PTHR11088">
    <property type="entry name" value="TRNA DIMETHYLALLYLTRANSFERASE"/>
    <property type="match status" value="1"/>
</dbReference>
<keyword evidence="15" id="KW-1185">Reference proteome</keyword>
<dbReference type="SUPFAM" id="SSF52540">
    <property type="entry name" value="P-loop containing nucleoside triphosphate hydrolases"/>
    <property type="match status" value="1"/>
</dbReference>
<proteinExistence type="inferred from homology"/>
<organism evidence="14 15">
    <name type="scientific">Ilumatobacter fluminis</name>
    <dbReference type="NCBI Taxonomy" id="467091"/>
    <lineage>
        <taxon>Bacteria</taxon>
        <taxon>Bacillati</taxon>
        <taxon>Actinomycetota</taxon>
        <taxon>Acidimicrobiia</taxon>
        <taxon>Acidimicrobiales</taxon>
        <taxon>Ilumatobacteraceae</taxon>
        <taxon>Ilumatobacter</taxon>
    </lineage>
</organism>
<dbReference type="PANTHER" id="PTHR11088:SF60">
    <property type="entry name" value="TRNA DIMETHYLALLYLTRANSFERASE"/>
    <property type="match status" value="1"/>
</dbReference>
<keyword evidence="4 10" id="KW-0808">Transferase</keyword>
<feature type="binding site" evidence="10">
    <location>
        <begin position="12"/>
        <end position="19"/>
    </location>
    <ligand>
        <name>ATP</name>
        <dbReference type="ChEBI" id="CHEBI:30616"/>
    </ligand>
</feature>
<reference evidence="14 15" key="1">
    <citation type="submission" date="2019-03" db="EMBL/GenBank/DDBJ databases">
        <title>Sequencing the genomes of 1000 actinobacteria strains.</title>
        <authorList>
            <person name="Klenk H.-P."/>
        </authorList>
    </citation>
    <scope>NUCLEOTIDE SEQUENCE [LARGE SCALE GENOMIC DNA]</scope>
    <source>
        <strain evidence="14 15">DSM 18936</strain>
    </source>
</reference>
<dbReference type="HAMAP" id="MF_00185">
    <property type="entry name" value="IPP_trans"/>
    <property type="match status" value="1"/>
</dbReference>
<keyword evidence="8 10" id="KW-0460">Magnesium</keyword>
<comment type="subunit">
    <text evidence="10">Monomer.</text>
</comment>
<dbReference type="AlphaFoldDB" id="A0A4R7I222"/>
<dbReference type="NCBIfam" id="TIGR00174">
    <property type="entry name" value="miaA"/>
    <property type="match status" value="1"/>
</dbReference>
<dbReference type="InterPro" id="IPR027417">
    <property type="entry name" value="P-loop_NTPase"/>
</dbReference>
<dbReference type="Proteomes" id="UP000294558">
    <property type="component" value="Unassembled WGS sequence"/>
</dbReference>
<feature type="site" description="Interaction with substrate tRNA" evidence="10">
    <location>
        <position position="104"/>
    </location>
</feature>
<protein>
    <recommendedName>
        <fullName evidence="10">tRNA dimethylallyltransferase</fullName>
        <ecNumber evidence="10">2.5.1.75</ecNumber>
    </recommendedName>
    <alternativeName>
        <fullName evidence="10">Dimethylallyl diphosphate:tRNA dimethylallyltransferase</fullName>
        <shortName evidence="10">DMAPP:tRNA dimethylallyltransferase</shortName>
        <shortName evidence="10">DMATase</shortName>
    </alternativeName>
    <alternativeName>
        <fullName evidence="10">Isopentenyl-diphosphate:tRNA isopentenyltransferase</fullName>
        <shortName evidence="10">IPP transferase</shortName>
        <shortName evidence="10">IPPT</shortName>
        <shortName evidence="10">IPTase</shortName>
    </alternativeName>
</protein>
<evidence type="ECO:0000256" key="12">
    <source>
        <dbReference type="RuleBase" id="RU003784"/>
    </source>
</evidence>
<name>A0A4R7I222_9ACTN</name>
<keyword evidence="6 10" id="KW-0547">Nucleotide-binding</keyword>
<keyword evidence="7 10" id="KW-0067">ATP-binding</keyword>
<dbReference type="Gene3D" id="3.40.50.300">
    <property type="entry name" value="P-loop containing nucleotide triphosphate hydrolases"/>
    <property type="match status" value="1"/>
</dbReference>
<evidence type="ECO:0000313" key="15">
    <source>
        <dbReference type="Proteomes" id="UP000294558"/>
    </source>
</evidence>
<evidence type="ECO:0000256" key="5">
    <source>
        <dbReference type="ARBA" id="ARBA00022694"/>
    </source>
</evidence>
<comment type="catalytic activity">
    <reaction evidence="9 10 11">
        <text>adenosine(37) in tRNA + dimethylallyl diphosphate = N(6)-dimethylallyladenosine(37) in tRNA + diphosphate</text>
        <dbReference type="Rhea" id="RHEA:26482"/>
        <dbReference type="Rhea" id="RHEA-COMP:10162"/>
        <dbReference type="Rhea" id="RHEA-COMP:10375"/>
        <dbReference type="ChEBI" id="CHEBI:33019"/>
        <dbReference type="ChEBI" id="CHEBI:57623"/>
        <dbReference type="ChEBI" id="CHEBI:74411"/>
        <dbReference type="ChEBI" id="CHEBI:74415"/>
        <dbReference type="EC" id="2.5.1.75"/>
    </reaction>
</comment>
<evidence type="ECO:0000256" key="1">
    <source>
        <dbReference type="ARBA" id="ARBA00001946"/>
    </source>
</evidence>
<evidence type="ECO:0000313" key="14">
    <source>
        <dbReference type="EMBL" id="TDT17164.1"/>
    </source>
</evidence>
<dbReference type="InterPro" id="IPR018022">
    <property type="entry name" value="IPT"/>
</dbReference>
<gene>
    <name evidence="10" type="primary">miaA</name>
    <name evidence="14" type="ORF">BDK89_2769</name>
</gene>
<evidence type="ECO:0000256" key="7">
    <source>
        <dbReference type="ARBA" id="ARBA00022840"/>
    </source>
</evidence>
<feature type="site" description="Interaction with substrate tRNA" evidence="10">
    <location>
        <position position="125"/>
    </location>
</feature>
<evidence type="ECO:0000256" key="11">
    <source>
        <dbReference type="RuleBase" id="RU003783"/>
    </source>
</evidence>
<comment type="caution">
    <text evidence="10">Lacks conserved residue(s) required for the propagation of feature annotation.</text>
</comment>
<accession>A0A4R7I222</accession>
<comment type="caution">
    <text evidence="14">The sequence shown here is derived from an EMBL/GenBank/DDBJ whole genome shotgun (WGS) entry which is preliminary data.</text>
</comment>
<comment type="similarity">
    <text evidence="3 10 13">Belongs to the IPP transferase family.</text>
</comment>